<evidence type="ECO:0000313" key="2">
    <source>
        <dbReference type="Proteomes" id="UP001354073"/>
    </source>
</evidence>
<organism evidence="1 2">
    <name type="scientific">Vibrio campbellii</name>
    <dbReference type="NCBI Taxonomy" id="680"/>
    <lineage>
        <taxon>Bacteria</taxon>
        <taxon>Pseudomonadati</taxon>
        <taxon>Pseudomonadota</taxon>
        <taxon>Gammaproteobacteria</taxon>
        <taxon>Vibrionales</taxon>
        <taxon>Vibrionaceae</taxon>
        <taxon>Vibrio</taxon>
    </lineage>
</organism>
<name>A0ACC7RC01_9VIBR</name>
<gene>
    <name evidence="1" type="ORF">REH74_015875</name>
</gene>
<accession>A0ACC7RC01</accession>
<dbReference type="Proteomes" id="UP001354073">
    <property type="component" value="Unassembled WGS sequence"/>
</dbReference>
<proteinExistence type="predicted"/>
<reference evidence="1" key="1">
    <citation type="submission" date="2024-11" db="EMBL/GenBank/DDBJ databases">
        <title>Identification of new Vibrio campbellii strains harboring the pVA1 plasmid isolated from Penaeus vannamei postlarvae affected by outbreaks of acute hepatopancreatic necrosis disease (AHPND) in Mexico.</title>
        <authorList>
            <person name="Gomez-Gil B."/>
            <person name="Enciso-Ibarra J."/>
        </authorList>
    </citation>
    <scope>NUCLEOTIDE SEQUENCE</scope>
    <source>
        <strain evidence="1">M270204</strain>
    </source>
</reference>
<sequence>MKHTTSHWVTAFSLLFISTCFVVPSFASTLSRAEATSKNMQPDIPRKQQEQEATKILSELATKNGKRPNIIWLLVDDLGYGDIGGVWGGGDVVGAATPNIDKLAAEGLALTSVYSQPTCTPTRSAMMLGRLPIRTGLIRPILAGDKVAVNPWEGEASIGQLLSDAGYHTVLTGKWHTGEEEGMRPWEVGFDEFQGYYASQKEITQQFDDKRYPDLVLDEEKAAAFKKTAGHIDMFYGQKGKGQDVVEETTSIEQFVQADQKLMDFTVDKIKALSKEDKPFFIYHNFLRVHADNYPSKEFKGASKSKYPYKDNVVEVDYLVGEVMKALADAGIEENTFVFFTSDNGPQRDTWPDSGYTPFRGGKASAWEGGVRVPGIAYWKGVIQPRHSTGLFDLMDLFNTSLTLGGVAMDTLPADRYYDGIDQSSFLVAPNGQSKREHIYIWTQTELAAIRIREYKMHFQATQELSDFMGIDYSIKQQVGLSPWLFNLYIDPKEEMPLGHRLNPWLASIAADAKEHIKTLKQFPPKDVGLKQ</sequence>
<dbReference type="EMBL" id="JAVHXJ020000079">
    <property type="protein sequence ID" value="MGI1899009.1"/>
    <property type="molecule type" value="Genomic_DNA"/>
</dbReference>
<evidence type="ECO:0000313" key="1">
    <source>
        <dbReference type="EMBL" id="MGI1899009.1"/>
    </source>
</evidence>
<protein>
    <submittedName>
        <fullName evidence="1">Sulfatase-like hydrolase/transferase</fullName>
    </submittedName>
</protein>
<comment type="caution">
    <text evidence="1">The sequence shown here is derived from an EMBL/GenBank/DDBJ whole genome shotgun (WGS) entry which is preliminary data.</text>
</comment>